<dbReference type="PROSITE" id="PS50075">
    <property type="entry name" value="CARRIER"/>
    <property type="match status" value="1"/>
</dbReference>
<organism evidence="2 3">
    <name type="scientific">Lentzea jiangxiensis</name>
    <dbReference type="NCBI Taxonomy" id="641025"/>
    <lineage>
        <taxon>Bacteria</taxon>
        <taxon>Bacillati</taxon>
        <taxon>Actinomycetota</taxon>
        <taxon>Actinomycetes</taxon>
        <taxon>Pseudonocardiales</taxon>
        <taxon>Pseudonocardiaceae</taxon>
        <taxon>Lentzea</taxon>
    </lineage>
</organism>
<dbReference type="Gene3D" id="1.10.1200.10">
    <property type="entry name" value="ACP-like"/>
    <property type="match status" value="1"/>
</dbReference>
<dbReference type="InterPro" id="IPR009081">
    <property type="entry name" value="PP-bd_ACP"/>
</dbReference>
<feature type="domain" description="Carrier" evidence="1">
    <location>
        <begin position="1"/>
        <end position="80"/>
    </location>
</feature>
<dbReference type="Pfam" id="PF00550">
    <property type="entry name" value="PP-binding"/>
    <property type="match status" value="1"/>
</dbReference>
<reference evidence="3" key="1">
    <citation type="submission" date="2016-10" db="EMBL/GenBank/DDBJ databases">
        <authorList>
            <person name="Varghese N."/>
            <person name="Submissions S."/>
        </authorList>
    </citation>
    <scope>NUCLEOTIDE SEQUENCE [LARGE SCALE GENOMIC DNA]</scope>
    <source>
        <strain evidence="3">CGMCC 4.6609</strain>
    </source>
</reference>
<name>A0A1H0WYY3_9PSEU</name>
<evidence type="ECO:0000313" key="3">
    <source>
        <dbReference type="Proteomes" id="UP000199691"/>
    </source>
</evidence>
<dbReference type="RefSeq" id="WP_090104576.1">
    <property type="nucleotide sequence ID" value="NZ_FNIX01000026.1"/>
</dbReference>
<sequence length="86" mass="9023">MTSSDDLARVVVNHLSTALDVPVAAIALDAQLTHLENASSLRLLTAVTAIEDEFALELDPDALVRVRTVADLASLVEAGIRSSGAR</sequence>
<protein>
    <submittedName>
        <fullName evidence="2">Acyl carrier protein</fullName>
    </submittedName>
</protein>
<proteinExistence type="predicted"/>
<gene>
    <name evidence="2" type="ORF">SAMN05421507_12622</name>
</gene>
<dbReference type="EMBL" id="FNIX01000026">
    <property type="protein sequence ID" value="SDP95862.1"/>
    <property type="molecule type" value="Genomic_DNA"/>
</dbReference>
<dbReference type="SUPFAM" id="SSF47336">
    <property type="entry name" value="ACP-like"/>
    <property type="match status" value="1"/>
</dbReference>
<dbReference type="Proteomes" id="UP000199691">
    <property type="component" value="Unassembled WGS sequence"/>
</dbReference>
<keyword evidence="3" id="KW-1185">Reference proteome</keyword>
<evidence type="ECO:0000259" key="1">
    <source>
        <dbReference type="PROSITE" id="PS50075"/>
    </source>
</evidence>
<dbReference type="OrthoDB" id="5195303at2"/>
<dbReference type="InterPro" id="IPR036736">
    <property type="entry name" value="ACP-like_sf"/>
</dbReference>
<dbReference type="STRING" id="641025.SAMN05421507_12622"/>
<dbReference type="AlphaFoldDB" id="A0A1H0WYY3"/>
<evidence type="ECO:0000313" key="2">
    <source>
        <dbReference type="EMBL" id="SDP95862.1"/>
    </source>
</evidence>
<accession>A0A1H0WYY3</accession>